<dbReference type="EMBL" id="JAXOJX010000003">
    <property type="protein sequence ID" value="MDZ5455619.1"/>
    <property type="molecule type" value="Genomic_DNA"/>
</dbReference>
<proteinExistence type="predicted"/>
<dbReference type="Proteomes" id="UP001293718">
    <property type="component" value="Unassembled WGS sequence"/>
</dbReference>
<keyword evidence="2" id="KW-1185">Reference proteome</keyword>
<name>A0ABU5I9U3_9BURK</name>
<gene>
    <name evidence="1" type="ORF">SM757_03440</name>
</gene>
<evidence type="ECO:0000313" key="2">
    <source>
        <dbReference type="Proteomes" id="UP001293718"/>
    </source>
</evidence>
<dbReference type="RefSeq" id="WP_322464376.1">
    <property type="nucleotide sequence ID" value="NZ_JAXOJX010000003.1"/>
</dbReference>
<protein>
    <submittedName>
        <fullName evidence="1">Uncharacterized protein</fullName>
    </submittedName>
</protein>
<reference evidence="1 2" key="1">
    <citation type="submission" date="2023-11" db="EMBL/GenBank/DDBJ databases">
        <title>Draft genome of Azohydromonas lata strain H1 (DSM1123), a polyhydroxyalkanoate producer.</title>
        <authorList>
            <person name="Traversa D."/>
            <person name="D'Addabbo P."/>
            <person name="Pazzani C."/>
            <person name="Manzari C."/>
            <person name="Chiara M."/>
            <person name="Scrascia M."/>
        </authorList>
    </citation>
    <scope>NUCLEOTIDE SEQUENCE [LARGE SCALE GENOMIC DNA]</scope>
    <source>
        <strain evidence="1 2">H1</strain>
    </source>
</reference>
<organism evidence="1 2">
    <name type="scientific">Azohydromonas lata</name>
    <dbReference type="NCBI Taxonomy" id="45677"/>
    <lineage>
        <taxon>Bacteria</taxon>
        <taxon>Pseudomonadati</taxon>
        <taxon>Pseudomonadota</taxon>
        <taxon>Betaproteobacteria</taxon>
        <taxon>Burkholderiales</taxon>
        <taxon>Sphaerotilaceae</taxon>
        <taxon>Azohydromonas</taxon>
    </lineage>
</organism>
<evidence type="ECO:0000313" key="1">
    <source>
        <dbReference type="EMBL" id="MDZ5455619.1"/>
    </source>
</evidence>
<accession>A0ABU5I9U3</accession>
<comment type="caution">
    <text evidence="1">The sequence shown here is derived from an EMBL/GenBank/DDBJ whole genome shotgun (WGS) entry which is preliminary data.</text>
</comment>
<sequence>MDNDDDMPDVAPTLWQQDFTAGAQSPACACPSPKRTRQATSWLLGWEKSIQRLLAQNRRGEQTRLAAVSALHVHTG</sequence>